<sequence>MISVITVVYNAPFCLEKTINSLLNQNIDRSLIEFIVIDGGSGHETINIINNNRVCIDSWVSENDAGIYDAMNKGINLSSGEWVYFLNAGDTFEKNNVLSILLEHINNITDDINMVYGSHKADSVEHKQECSLPFLISHMINHQSMIYHRSLFEHGYDLRYRFCADYAHLLSVWPCLKPKALDLCIANFDTTGVSSQASNKARMWQERLQAVWRSDLNITVKIMLSSRGVMAWPYHYLKNWLLRLTK</sequence>
<feature type="domain" description="Glycosyltransferase 2-like" evidence="1">
    <location>
        <begin position="3"/>
        <end position="115"/>
    </location>
</feature>
<reference evidence="2 3" key="1">
    <citation type="journal article" date="2013" name="Genome Announc.">
        <title>Draft Genome Sequence of Shewanella decolorationis S12, a Dye-Degrading Bacterium Isolated from a Wastewater Treatment Plant.</title>
        <authorList>
            <person name="Xu M."/>
            <person name="Fang Y."/>
            <person name="Liu J."/>
            <person name="Chen X."/>
            <person name="Sun G."/>
            <person name="Guo J."/>
            <person name="Hua Z."/>
            <person name="Tu Q."/>
            <person name="Wu L."/>
            <person name="Zhou J."/>
            <person name="Liu X."/>
        </authorList>
    </citation>
    <scope>NUCLEOTIDE SEQUENCE [LARGE SCALE GENOMIC DNA]</scope>
    <source>
        <strain evidence="2 3">S12</strain>
    </source>
</reference>
<evidence type="ECO:0000313" key="3">
    <source>
        <dbReference type="Proteomes" id="UP000017548"/>
    </source>
</evidence>
<dbReference type="SUPFAM" id="SSF53448">
    <property type="entry name" value="Nucleotide-diphospho-sugar transferases"/>
    <property type="match status" value="1"/>
</dbReference>
<dbReference type="PANTHER" id="PTHR22916:SF67">
    <property type="entry name" value="COLANIC ACID BIOSYNTHESIS GLYCOSYL TRANSFERASE WCAE-RELATED"/>
    <property type="match status" value="1"/>
</dbReference>
<dbReference type="Gene3D" id="3.90.550.10">
    <property type="entry name" value="Spore Coat Polysaccharide Biosynthesis Protein SpsA, Chain A"/>
    <property type="match status" value="1"/>
</dbReference>
<dbReference type="InterPro" id="IPR029044">
    <property type="entry name" value="Nucleotide-diphossugar_trans"/>
</dbReference>
<proteinExistence type="predicted"/>
<dbReference type="RefSeq" id="WP_023267171.1">
    <property type="nucleotide sequence ID" value="NZ_AXZL01000066.1"/>
</dbReference>
<evidence type="ECO:0000313" key="2">
    <source>
        <dbReference type="EMBL" id="ESE41256.1"/>
    </source>
</evidence>
<dbReference type="GO" id="GO:0016787">
    <property type="term" value="F:hydrolase activity"/>
    <property type="evidence" value="ECO:0007669"/>
    <property type="project" value="UniProtKB-KW"/>
</dbReference>
<organism evidence="2 3">
    <name type="scientific">Shewanella decolorationis S12</name>
    <dbReference type="NCBI Taxonomy" id="1353536"/>
    <lineage>
        <taxon>Bacteria</taxon>
        <taxon>Pseudomonadati</taxon>
        <taxon>Pseudomonadota</taxon>
        <taxon>Gammaproteobacteria</taxon>
        <taxon>Alteromonadales</taxon>
        <taxon>Shewanellaceae</taxon>
        <taxon>Shewanella</taxon>
    </lineage>
</organism>
<dbReference type="Pfam" id="PF00535">
    <property type="entry name" value="Glycos_transf_2"/>
    <property type="match status" value="1"/>
</dbReference>
<comment type="caution">
    <text evidence="2">The sequence shown here is derived from an EMBL/GenBank/DDBJ whole genome shotgun (WGS) entry which is preliminary data.</text>
</comment>
<dbReference type="CDD" id="cd06433">
    <property type="entry name" value="GT_2_WfgS_like"/>
    <property type="match status" value="1"/>
</dbReference>
<gene>
    <name evidence="2" type="ORF">SHD_2166</name>
</gene>
<keyword evidence="3" id="KW-1185">Reference proteome</keyword>
<name>A0ABP2Z401_9GAMM</name>
<dbReference type="Proteomes" id="UP000017548">
    <property type="component" value="Unassembled WGS sequence"/>
</dbReference>
<dbReference type="EMBL" id="AXZL01000066">
    <property type="protein sequence ID" value="ESE41256.1"/>
    <property type="molecule type" value="Genomic_DNA"/>
</dbReference>
<keyword evidence="2" id="KW-0378">Hydrolase</keyword>
<protein>
    <submittedName>
        <fullName evidence="2">HAD family hydrolase</fullName>
    </submittedName>
</protein>
<dbReference type="InterPro" id="IPR001173">
    <property type="entry name" value="Glyco_trans_2-like"/>
</dbReference>
<dbReference type="PANTHER" id="PTHR22916">
    <property type="entry name" value="GLYCOSYLTRANSFERASE"/>
    <property type="match status" value="1"/>
</dbReference>
<accession>A0ABP2Z401</accession>
<evidence type="ECO:0000259" key="1">
    <source>
        <dbReference type="Pfam" id="PF00535"/>
    </source>
</evidence>